<organism evidence="2 3">
    <name type="scientific">Candida oxycetoniae</name>
    <dbReference type="NCBI Taxonomy" id="497107"/>
    <lineage>
        <taxon>Eukaryota</taxon>
        <taxon>Fungi</taxon>
        <taxon>Dikarya</taxon>
        <taxon>Ascomycota</taxon>
        <taxon>Saccharomycotina</taxon>
        <taxon>Pichiomycetes</taxon>
        <taxon>Debaryomycetaceae</taxon>
        <taxon>Candida/Lodderomyces clade</taxon>
        <taxon>Candida</taxon>
    </lineage>
</organism>
<evidence type="ECO:0000256" key="1">
    <source>
        <dbReference type="SAM" id="MobiDB-lite"/>
    </source>
</evidence>
<dbReference type="RefSeq" id="XP_049180257.1">
    <property type="nucleotide sequence ID" value="XM_049323963.1"/>
</dbReference>
<comment type="caution">
    <text evidence="2">The sequence shown here is derived from an EMBL/GenBank/DDBJ whole genome shotgun (WGS) entry which is preliminary data.</text>
</comment>
<gene>
    <name evidence="2" type="ORF">KGF56_002704</name>
</gene>
<evidence type="ECO:0000313" key="3">
    <source>
        <dbReference type="Proteomes" id="UP001202479"/>
    </source>
</evidence>
<proteinExistence type="predicted"/>
<accession>A0AAI9SWP8</accession>
<name>A0AAI9SWP8_9ASCO</name>
<feature type="region of interest" description="Disordered" evidence="1">
    <location>
        <begin position="102"/>
        <end position="186"/>
    </location>
</feature>
<dbReference type="Proteomes" id="UP001202479">
    <property type="component" value="Unassembled WGS sequence"/>
</dbReference>
<feature type="compositionally biased region" description="Basic and acidic residues" evidence="1">
    <location>
        <begin position="158"/>
        <end position="182"/>
    </location>
</feature>
<sequence>MRILPSQRLCSPQTTIILLYVQSLAHSLDIKINNEDIDDPAQVLRSKFKKYLPELQENLEIPLRSPNQETIKESFLPKPRPSYHRGIRSKFRKDIPMLWRSRNPNVESGVGTSDSGSGDINSSSGSGTTTTTTTTSTISKSSSVTNNDFNDTDEEEFREGVAVESADKEQQEEGDEEHEKVSPDVTLHSQHSWVKDFLDFQAQQVFAMAVVPGSGGRNNNNNIQLKSSITAYEDSLNNPQDLKRWVRIIADKPITPEMRRTKNHVNNEIEIDIDEFINYLVQEQGFNPDDLQFLKLKNLDYGMGEIEQELNKLKDLQDKNGAVAKVIDIGGEGDTDDERRKSFATGGLRVDGSCLLWALTVLGITVLFG</sequence>
<dbReference type="GeneID" id="73380321"/>
<keyword evidence="3" id="KW-1185">Reference proteome</keyword>
<reference evidence="2" key="1">
    <citation type="journal article" date="2022" name="DNA Res.">
        <title>Genome analysis of five recently described species of the CUG-Ser clade uncovers Candida theae as a new hybrid lineage with pathogenic potential in the Candida parapsilosis species complex.</title>
        <authorList>
            <person name="Mixao V."/>
            <person name="Del Olmo V."/>
            <person name="Hegedusova E."/>
            <person name="Saus E."/>
            <person name="Pryszcz L."/>
            <person name="Cillingova A."/>
            <person name="Nosek J."/>
            <person name="Gabaldon T."/>
        </authorList>
    </citation>
    <scope>NUCLEOTIDE SEQUENCE</scope>
    <source>
        <strain evidence="2">CBS 10844</strain>
    </source>
</reference>
<dbReference type="EMBL" id="JAHUZD010000095">
    <property type="protein sequence ID" value="KAI3404512.1"/>
    <property type="molecule type" value="Genomic_DNA"/>
</dbReference>
<feature type="compositionally biased region" description="Low complexity" evidence="1">
    <location>
        <begin position="108"/>
        <end position="143"/>
    </location>
</feature>
<protein>
    <submittedName>
        <fullName evidence="2">Uncharacterized protein</fullName>
    </submittedName>
</protein>
<dbReference type="AlphaFoldDB" id="A0AAI9SWP8"/>
<evidence type="ECO:0000313" key="2">
    <source>
        <dbReference type="EMBL" id="KAI3404512.1"/>
    </source>
</evidence>